<organism evidence="1 2">
    <name type="scientific">Aspergillus melleus</name>
    <dbReference type="NCBI Taxonomy" id="138277"/>
    <lineage>
        <taxon>Eukaryota</taxon>
        <taxon>Fungi</taxon>
        <taxon>Dikarya</taxon>
        <taxon>Ascomycota</taxon>
        <taxon>Pezizomycotina</taxon>
        <taxon>Eurotiomycetes</taxon>
        <taxon>Eurotiomycetidae</taxon>
        <taxon>Eurotiales</taxon>
        <taxon>Aspergillaceae</taxon>
        <taxon>Aspergillus</taxon>
        <taxon>Aspergillus subgen. Circumdati</taxon>
    </lineage>
</organism>
<keyword evidence="2" id="KW-1185">Reference proteome</keyword>
<dbReference type="Proteomes" id="UP001177260">
    <property type="component" value="Unassembled WGS sequence"/>
</dbReference>
<dbReference type="EMBL" id="JAOPJF010000060">
    <property type="protein sequence ID" value="KAK1141740.1"/>
    <property type="molecule type" value="Genomic_DNA"/>
</dbReference>
<reference evidence="1 2" key="1">
    <citation type="journal article" date="2023" name="ACS Omega">
        <title>Identification of the Neoaspergillic Acid Biosynthesis Gene Cluster by Establishing an In Vitro CRISPR-Ribonucleoprotein Genetic System in Aspergillus melleus.</title>
        <authorList>
            <person name="Yuan B."/>
            <person name="Grau M.F."/>
            <person name="Murata R.M."/>
            <person name="Torok T."/>
            <person name="Venkateswaran K."/>
            <person name="Stajich J.E."/>
            <person name="Wang C.C.C."/>
        </authorList>
    </citation>
    <scope>NUCLEOTIDE SEQUENCE [LARGE SCALE GENOMIC DNA]</scope>
    <source>
        <strain evidence="1 2">IMV 1140</strain>
    </source>
</reference>
<evidence type="ECO:0000313" key="1">
    <source>
        <dbReference type="EMBL" id="KAK1141740.1"/>
    </source>
</evidence>
<gene>
    <name evidence="1" type="ORF">N8T08_008838</name>
</gene>
<evidence type="ECO:0000313" key="2">
    <source>
        <dbReference type="Proteomes" id="UP001177260"/>
    </source>
</evidence>
<name>A0ACC3AVG3_9EURO</name>
<protein>
    <submittedName>
        <fullName evidence="1">Uncharacterized protein</fullName>
    </submittedName>
</protein>
<sequence>MTKTQAPTLDESLYNKASGKLGLCLLQELDEISSKNVLETLRLALYLEVLGAGKDMGDHAQIQFAKALEGEGNNRFQNINRLTSLLSLKVFDSLLMVDFCNPVYSWKREVLMQYVPTSTALSDQGKYDLETKFITALQKSPWAERDGQPECEFLNLYRNYDLDGWFDTIAGYSKKVKKNMEKEEYVVVYMELAESRRRIYRPLPLDEFGFTLPFATKYDKLDILPLKGITVKAEVVDMPTRGMGFITAWTGTLWTNNPEIVALESNPPLAPGDLPKPERTPVGLGTFSARKKTGGCPVVRKRH</sequence>
<comment type="caution">
    <text evidence="1">The sequence shown here is derived from an EMBL/GenBank/DDBJ whole genome shotgun (WGS) entry which is preliminary data.</text>
</comment>
<accession>A0ACC3AVG3</accession>
<proteinExistence type="predicted"/>